<dbReference type="Proteomes" id="UP000325797">
    <property type="component" value="Chromosome"/>
</dbReference>
<comment type="subcellular location">
    <subcellularLocation>
        <location evidence="1">Cell membrane</location>
        <topology evidence="1">Multi-pass membrane protein</topology>
    </subcellularLocation>
</comment>
<evidence type="ECO:0000256" key="8">
    <source>
        <dbReference type="SAM" id="Phobius"/>
    </source>
</evidence>
<dbReference type="EMBL" id="CP042582">
    <property type="protein sequence ID" value="QEX20097.1"/>
    <property type="molecule type" value="Genomic_DNA"/>
</dbReference>
<feature type="domain" description="Major facilitator superfamily (MFS) profile" evidence="9">
    <location>
        <begin position="244"/>
        <end position="432"/>
    </location>
</feature>
<dbReference type="Pfam" id="PF05977">
    <property type="entry name" value="MFS_3"/>
    <property type="match status" value="1"/>
</dbReference>
<evidence type="ECO:0000256" key="3">
    <source>
        <dbReference type="ARBA" id="ARBA00022475"/>
    </source>
</evidence>
<keyword evidence="6 8" id="KW-0472">Membrane</keyword>
<evidence type="ECO:0000256" key="1">
    <source>
        <dbReference type="ARBA" id="ARBA00004651"/>
    </source>
</evidence>
<keyword evidence="4 8" id="KW-0812">Transmembrane</keyword>
<accession>A0A5J6MSM3</accession>
<dbReference type="PROSITE" id="PS50850">
    <property type="entry name" value="MFS"/>
    <property type="match status" value="1"/>
</dbReference>
<gene>
    <name evidence="10" type="ORF">FRZ61_00110</name>
</gene>
<feature type="transmembrane region" description="Helical" evidence="8">
    <location>
        <begin position="247"/>
        <end position="270"/>
    </location>
</feature>
<keyword evidence="5 8" id="KW-1133">Transmembrane helix</keyword>
<dbReference type="RefSeq" id="WP_151114368.1">
    <property type="nucleotide sequence ID" value="NZ_CP042582.1"/>
</dbReference>
<evidence type="ECO:0000313" key="10">
    <source>
        <dbReference type="EMBL" id="QEX20097.1"/>
    </source>
</evidence>
<evidence type="ECO:0000256" key="4">
    <source>
        <dbReference type="ARBA" id="ARBA00022692"/>
    </source>
</evidence>
<dbReference type="CDD" id="cd06173">
    <property type="entry name" value="MFS_MefA_like"/>
    <property type="match status" value="1"/>
</dbReference>
<keyword evidence="3" id="KW-1003">Cell membrane</keyword>
<feature type="transmembrane region" description="Helical" evidence="8">
    <location>
        <begin position="181"/>
        <end position="214"/>
    </location>
</feature>
<protein>
    <recommendedName>
        <fullName evidence="9">Major facilitator superfamily (MFS) profile domain-containing protein</fullName>
    </recommendedName>
</protein>
<evidence type="ECO:0000313" key="11">
    <source>
        <dbReference type="Proteomes" id="UP000325797"/>
    </source>
</evidence>
<feature type="transmembrane region" description="Helical" evidence="8">
    <location>
        <begin position="369"/>
        <end position="388"/>
    </location>
</feature>
<proteinExistence type="predicted"/>
<dbReference type="PANTHER" id="PTHR23513">
    <property type="entry name" value="INTEGRAL MEMBRANE EFFLUX PROTEIN-RELATED"/>
    <property type="match status" value="1"/>
</dbReference>
<feature type="transmembrane region" description="Helical" evidence="8">
    <location>
        <begin position="338"/>
        <end position="357"/>
    </location>
</feature>
<feature type="transmembrane region" description="Helical" evidence="8">
    <location>
        <begin position="69"/>
        <end position="93"/>
    </location>
</feature>
<feature type="compositionally biased region" description="Basic and acidic residues" evidence="7">
    <location>
        <begin position="1"/>
        <end position="15"/>
    </location>
</feature>
<organism evidence="10 11">
    <name type="scientific">Hypericibacter adhaerens</name>
    <dbReference type="NCBI Taxonomy" id="2602016"/>
    <lineage>
        <taxon>Bacteria</taxon>
        <taxon>Pseudomonadati</taxon>
        <taxon>Pseudomonadota</taxon>
        <taxon>Alphaproteobacteria</taxon>
        <taxon>Rhodospirillales</taxon>
        <taxon>Dongiaceae</taxon>
        <taxon>Hypericibacter</taxon>
    </lineage>
</organism>
<reference evidence="10 11" key="1">
    <citation type="submission" date="2019-08" db="EMBL/GenBank/DDBJ databases">
        <title>Hyperibacter terrae gen. nov., sp. nov. and Hyperibacter viscosus sp. nov., two new members in the family Rhodospirillaceae isolated from the rhizosphere of Hypericum perforatum.</title>
        <authorList>
            <person name="Noviana Z."/>
        </authorList>
    </citation>
    <scope>NUCLEOTIDE SEQUENCE [LARGE SCALE GENOMIC DNA]</scope>
    <source>
        <strain evidence="10 11">R5959</strain>
    </source>
</reference>
<feature type="transmembrane region" description="Helical" evidence="8">
    <location>
        <begin position="114"/>
        <end position="139"/>
    </location>
</feature>
<dbReference type="SUPFAM" id="SSF103473">
    <property type="entry name" value="MFS general substrate transporter"/>
    <property type="match status" value="1"/>
</dbReference>
<keyword evidence="2" id="KW-0813">Transport</keyword>
<evidence type="ECO:0000259" key="9">
    <source>
        <dbReference type="PROSITE" id="PS50850"/>
    </source>
</evidence>
<feature type="region of interest" description="Disordered" evidence="7">
    <location>
        <begin position="1"/>
        <end position="20"/>
    </location>
</feature>
<dbReference type="InterPro" id="IPR020846">
    <property type="entry name" value="MFS_dom"/>
</dbReference>
<evidence type="ECO:0000256" key="7">
    <source>
        <dbReference type="SAM" id="MobiDB-lite"/>
    </source>
</evidence>
<dbReference type="Gene3D" id="1.20.1250.20">
    <property type="entry name" value="MFS general substrate transporter like domains"/>
    <property type="match status" value="1"/>
</dbReference>
<dbReference type="GO" id="GO:0005886">
    <property type="term" value="C:plasma membrane"/>
    <property type="evidence" value="ECO:0007669"/>
    <property type="project" value="UniProtKB-SubCell"/>
</dbReference>
<sequence>MLRDDHIQEEADRHHGPGGATRAFAQSLHLLGTRRFGTFCFASLLSNFGTWAQNVAEPWLLLTLGASSFLIGLDSFVMSAPVWVLTLVGGLLADRSDRRRVIATCQSIQMLCPLLLVVLLLTGGVRPWIVIALALVVGVTDALSMPSFTSIVPSIVERKEIPAALALNATQFNLSRVLGPALAGVIMAGVGAVGCFALSWASYLPFIWVALWILPRGKPAATEEDGPENRRIRAGLRYVMRTPNLRYALLTVLFTSILCGPLIVFCPVLVKQAFQGDVGGFSAAVSAFGIGGLLGAVALLGVDPAHDRRRMSSWLAVAYGATVALVAVNPWFWGLPVLLALAGLFMTVSNTSANALLQSTSLSAMRGRTVSLYMLAMRGGIAIGSLATGLAVDWLGVRDALLIDGAAAIVLQLLVGIAWSRTPAPLPANPQA</sequence>
<dbReference type="PANTHER" id="PTHR23513:SF11">
    <property type="entry name" value="STAPHYLOFERRIN A TRANSPORTER"/>
    <property type="match status" value="1"/>
</dbReference>
<evidence type="ECO:0000256" key="2">
    <source>
        <dbReference type="ARBA" id="ARBA00022448"/>
    </source>
</evidence>
<evidence type="ECO:0000256" key="6">
    <source>
        <dbReference type="ARBA" id="ARBA00023136"/>
    </source>
</evidence>
<keyword evidence="11" id="KW-1185">Reference proteome</keyword>
<dbReference type="OrthoDB" id="9809918at2"/>
<dbReference type="InterPro" id="IPR036259">
    <property type="entry name" value="MFS_trans_sf"/>
</dbReference>
<name>A0A5J6MSM3_9PROT</name>
<feature type="transmembrane region" description="Helical" evidence="8">
    <location>
        <begin position="282"/>
        <end position="302"/>
    </location>
</feature>
<evidence type="ECO:0000256" key="5">
    <source>
        <dbReference type="ARBA" id="ARBA00022989"/>
    </source>
</evidence>
<feature type="transmembrane region" description="Helical" evidence="8">
    <location>
        <begin position="400"/>
        <end position="419"/>
    </location>
</feature>
<feature type="transmembrane region" description="Helical" evidence="8">
    <location>
        <begin position="314"/>
        <end position="332"/>
    </location>
</feature>
<dbReference type="GO" id="GO:0022857">
    <property type="term" value="F:transmembrane transporter activity"/>
    <property type="evidence" value="ECO:0007669"/>
    <property type="project" value="InterPro"/>
</dbReference>
<dbReference type="InterPro" id="IPR010290">
    <property type="entry name" value="TM_effector"/>
</dbReference>
<dbReference type="AlphaFoldDB" id="A0A5J6MSM3"/>
<dbReference type="KEGG" id="hadh:FRZ61_00110"/>